<reference evidence="2 3" key="1">
    <citation type="journal article" date="2020" name="Microbiol. Resour. Announc.">
        <title>Complete genome sequence of Pseudomonas otitidis strain MrB4, isolated from Lake Biwa in Japan.</title>
        <authorList>
            <person name="Miyazaki K."/>
            <person name="Hase E."/>
            <person name="Maruya T."/>
        </authorList>
    </citation>
    <scope>NUCLEOTIDE SEQUENCE [LARGE SCALE GENOMIC DNA]</scope>
    <source>
        <strain evidence="2 3">MrB4</strain>
    </source>
</reference>
<evidence type="ECO:0008006" key="4">
    <source>
        <dbReference type="Google" id="ProtNLM"/>
    </source>
</evidence>
<sequence>MEISGSAFSYGLNALQSGQQRINKAASDIASAPVQRSTDAQAARTDGDSDDRSNADLASNLVDLDVGKYQALAGAKVVKTADDVLGTLVDTKA</sequence>
<protein>
    <recommendedName>
        <fullName evidence="4">Pyrroloquinoline quinone biosynthesis protein PqqE</fullName>
    </recommendedName>
</protein>
<feature type="region of interest" description="Disordered" evidence="1">
    <location>
        <begin position="26"/>
        <end position="54"/>
    </location>
</feature>
<dbReference type="KEGG" id="poj:PtoMrB4_05310"/>
<proteinExistence type="predicted"/>
<gene>
    <name evidence="2" type="ORF">PtoMrB4_05310</name>
</gene>
<dbReference type="RefSeq" id="WP_172432436.1">
    <property type="nucleotide sequence ID" value="NZ_AP022642.1"/>
</dbReference>
<name>A0A679GKQ0_9GAMM</name>
<evidence type="ECO:0000256" key="1">
    <source>
        <dbReference type="SAM" id="MobiDB-lite"/>
    </source>
</evidence>
<dbReference type="AlphaFoldDB" id="A0A679GKQ0"/>
<dbReference type="GeneID" id="57395741"/>
<evidence type="ECO:0000313" key="2">
    <source>
        <dbReference type="EMBL" id="BCA26554.1"/>
    </source>
</evidence>
<accession>A0A679GKQ0</accession>
<feature type="compositionally biased region" description="Basic and acidic residues" evidence="1">
    <location>
        <begin position="45"/>
        <end position="54"/>
    </location>
</feature>
<dbReference type="Proteomes" id="UP000501237">
    <property type="component" value="Chromosome"/>
</dbReference>
<evidence type="ECO:0000313" key="3">
    <source>
        <dbReference type="Proteomes" id="UP000501237"/>
    </source>
</evidence>
<organism evidence="2 3">
    <name type="scientific">Metapseudomonas otitidis</name>
    <dbReference type="NCBI Taxonomy" id="319939"/>
    <lineage>
        <taxon>Bacteria</taxon>
        <taxon>Pseudomonadati</taxon>
        <taxon>Pseudomonadota</taxon>
        <taxon>Gammaproteobacteria</taxon>
        <taxon>Pseudomonadales</taxon>
        <taxon>Pseudomonadaceae</taxon>
        <taxon>Metapseudomonas</taxon>
    </lineage>
</organism>
<dbReference type="EMBL" id="AP022642">
    <property type="protein sequence ID" value="BCA26554.1"/>
    <property type="molecule type" value="Genomic_DNA"/>
</dbReference>